<gene>
    <name evidence="6" type="ORF">C469_07662</name>
</gene>
<evidence type="ECO:0000313" key="6">
    <source>
        <dbReference type="EMBL" id="EMA61130.1"/>
    </source>
</evidence>
<evidence type="ECO:0000256" key="2">
    <source>
        <dbReference type="ARBA" id="ARBA00022692"/>
    </source>
</evidence>
<feature type="transmembrane region" description="Helical" evidence="5">
    <location>
        <begin position="21"/>
        <end position="41"/>
    </location>
</feature>
<feature type="transmembrane region" description="Helical" evidence="5">
    <location>
        <begin position="106"/>
        <end position="126"/>
    </location>
</feature>
<dbReference type="PANTHER" id="PTHR10361:SF28">
    <property type="entry name" value="P3 PROTEIN-RELATED"/>
    <property type="match status" value="1"/>
</dbReference>
<sequence length="333" mass="34490">MNPDEMTALDRLERLGEFTSKYFVLWVLVASGAALYAPSAFTPIADYITPLLGVIMLGMGLTLTPDDFKRIVERPRDVLIGAAAQWLVMPTLAYALVVALGLPWEVGIGLILVGAAPGGTASNVMTYLGRGDVALSVTITTVTTIAAPLVMPAWIVALAGEQISVTFAQLSETIIWVVLVPVVAGLALRLLLDRYAPTAAKVGLSVFPAISVVAIVAIVAAVVGLNVENILTASALVAVAVVLHNGLGLGAGYGVGKLTGMAEDRARACAFEVGLQNSGLAVALATAFFDPIAALIPALFSVWHNVSGPALATLFTRIDGEPVSEYEPSVGAD</sequence>
<feature type="transmembrane region" description="Helical" evidence="5">
    <location>
        <begin position="230"/>
        <end position="255"/>
    </location>
</feature>
<dbReference type="InterPro" id="IPR002657">
    <property type="entry name" value="BilAc:Na_symport/Acr3"/>
</dbReference>
<comment type="subcellular location">
    <subcellularLocation>
        <location evidence="1">Membrane</location>
        <topology evidence="1">Multi-pass membrane protein</topology>
    </subcellularLocation>
</comment>
<evidence type="ECO:0000256" key="3">
    <source>
        <dbReference type="ARBA" id="ARBA00022989"/>
    </source>
</evidence>
<proteinExistence type="predicted"/>
<feature type="transmembrane region" description="Helical" evidence="5">
    <location>
        <begin position="133"/>
        <end position="154"/>
    </location>
</feature>
<evidence type="ECO:0000256" key="4">
    <source>
        <dbReference type="ARBA" id="ARBA00023136"/>
    </source>
</evidence>
<keyword evidence="3 5" id="KW-1133">Transmembrane helix</keyword>
<comment type="caution">
    <text evidence="6">The sequence shown here is derived from an EMBL/GenBank/DDBJ whole genome shotgun (WGS) entry which is preliminary data.</text>
</comment>
<feature type="transmembrane region" description="Helical" evidence="5">
    <location>
        <begin position="78"/>
        <end position="100"/>
    </location>
</feature>
<evidence type="ECO:0000313" key="7">
    <source>
        <dbReference type="Proteomes" id="UP000011650"/>
    </source>
</evidence>
<dbReference type="STRING" id="1227482.C469_07662"/>
<dbReference type="GO" id="GO:0016020">
    <property type="term" value="C:membrane"/>
    <property type="evidence" value="ECO:0007669"/>
    <property type="project" value="UniProtKB-SubCell"/>
</dbReference>
<dbReference type="Proteomes" id="UP000011650">
    <property type="component" value="Unassembled WGS sequence"/>
</dbReference>
<evidence type="ECO:0000256" key="5">
    <source>
        <dbReference type="SAM" id="Phobius"/>
    </source>
</evidence>
<reference evidence="6 7" key="1">
    <citation type="journal article" date="2014" name="PLoS Genet.">
        <title>Phylogenetically driven sequencing of extremely halophilic archaea reveals strategies for static and dynamic osmo-response.</title>
        <authorList>
            <person name="Becker E.A."/>
            <person name="Seitzer P.M."/>
            <person name="Tritt A."/>
            <person name="Larsen D."/>
            <person name="Krusor M."/>
            <person name="Yao A.I."/>
            <person name="Wu D."/>
            <person name="Madern D."/>
            <person name="Eisen J.A."/>
            <person name="Darling A.E."/>
            <person name="Facciotti M.T."/>
        </authorList>
    </citation>
    <scope>NUCLEOTIDE SEQUENCE [LARGE SCALE GENOMIC DNA]</scope>
    <source>
        <strain evidence="6 7">DSM 21995</strain>
    </source>
</reference>
<keyword evidence="7" id="KW-1185">Reference proteome</keyword>
<organism evidence="6 7">
    <name type="scientific">Halorubrum lipolyticum DSM 21995</name>
    <dbReference type="NCBI Taxonomy" id="1227482"/>
    <lineage>
        <taxon>Archaea</taxon>
        <taxon>Methanobacteriati</taxon>
        <taxon>Methanobacteriota</taxon>
        <taxon>Stenosarchaea group</taxon>
        <taxon>Halobacteria</taxon>
        <taxon>Halobacteriales</taxon>
        <taxon>Haloferacaceae</taxon>
        <taxon>Halorubrum</taxon>
    </lineage>
</organism>
<feature type="transmembrane region" description="Helical" evidence="5">
    <location>
        <begin position="47"/>
        <end position="66"/>
    </location>
</feature>
<dbReference type="Pfam" id="PF01758">
    <property type="entry name" value="SBF"/>
    <property type="match status" value="1"/>
</dbReference>
<accession>M0NX32</accession>
<dbReference type="InterPro" id="IPR038770">
    <property type="entry name" value="Na+/solute_symporter_sf"/>
</dbReference>
<protein>
    <submittedName>
        <fullName evidence="6">Sodium symporter</fullName>
    </submittedName>
</protein>
<feature type="transmembrane region" description="Helical" evidence="5">
    <location>
        <begin position="174"/>
        <end position="192"/>
    </location>
</feature>
<dbReference type="Gene3D" id="1.20.1530.20">
    <property type="match status" value="1"/>
</dbReference>
<name>M0NX32_9EURY</name>
<keyword evidence="2 5" id="KW-0812">Transmembrane</keyword>
<dbReference type="EMBL" id="AOJG01000018">
    <property type="protein sequence ID" value="EMA61130.1"/>
    <property type="molecule type" value="Genomic_DNA"/>
</dbReference>
<dbReference type="InterPro" id="IPR004710">
    <property type="entry name" value="Bilac:Na_transpt"/>
</dbReference>
<dbReference type="PATRIC" id="fig|1227482.3.peg.1546"/>
<keyword evidence="4 5" id="KW-0472">Membrane</keyword>
<dbReference type="AlphaFoldDB" id="M0NX32"/>
<dbReference type="PANTHER" id="PTHR10361">
    <property type="entry name" value="SODIUM-BILE ACID COTRANSPORTER"/>
    <property type="match status" value="1"/>
</dbReference>
<evidence type="ECO:0000256" key="1">
    <source>
        <dbReference type="ARBA" id="ARBA00004141"/>
    </source>
</evidence>
<feature type="transmembrane region" description="Helical" evidence="5">
    <location>
        <begin position="204"/>
        <end position="224"/>
    </location>
</feature>